<dbReference type="STRING" id="650891.SAMN05216203_0396"/>
<dbReference type="NCBIfam" id="TIGR00369">
    <property type="entry name" value="unchar_dom_1"/>
    <property type="match status" value="1"/>
</dbReference>
<dbReference type="RefSeq" id="WP_092008620.1">
    <property type="nucleotide sequence ID" value="NZ_FOYW01000001.1"/>
</dbReference>
<proteinExistence type="predicted"/>
<organism evidence="3 4">
    <name type="scientific">Marinobacter daqiaonensis</name>
    <dbReference type="NCBI Taxonomy" id="650891"/>
    <lineage>
        <taxon>Bacteria</taxon>
        <taxon>Pseudomonadati</taxon>
        <taxon>Pseudomonadota</taxon>
        <taxon>Gammaproteobacteria</taxon>
        <taxon>Pseudomonadales</taxon>
        <taxon>Marinobacteraceae</taxon>
        <taxon>Marinobacter</taxon>
    </lineage>
</organism>
<feature type="domain" description="Thioesterase" evidence="2">
    <location>
        <begin position="59"/>
        <end position="135"/>
    </location>
</feature>
<accession>A0A1I6GRK2</accession>
<dbReference type="Proteomes" id="UP000198644">
    <property type="component" value="Unassembled WGS sequence"/>
</dbReference>
<dbReference type="OrthoDB" id="9813282at2"/>
<dbReference type="CDD" id="cd03443">
    <property type="entry name" value="PaaI_thioesterase"/>
    <property type="match status" value="1"/>
</dbReference>
<dbReference type="EMBL" id="FOYW01000001">
    <property type="protein sequence ID" value="SFR44687.1"/>
    <property type="molecule type" value="Genomic_DNA"/>
</dbReference>
<evidence type="ECO:0000259" key="2">
    <source>
        <dbReference type="Pfam" id="PF03061"/>
    </source>
</evidence>
<name>A0A1I6GRK2_9GAMM</name>
<evidence type="ECO:0000313" key="3">
    <source>
        <dbReference type="EMBL" id="SFR44687.1"/>
    </source>
</evidence>
<dbReference type="Pfam" id="PF03061">
    <property type="entry name" value="4HBT"/>
    <property type="match status" value="1"/>
</dbReference>
<dbReference type="PANTHER" id="PTHR43240:SF1">
    <property type="entry name" value="BLR5584 PROTEIN"/>
    <property type="match status" value="1"/>
</dbReference>
<dbReference type="GO" id="GO:0061522">
    <property type="term" value="F:1,4-dihydroxy-2-naphthoyl-CoA thioesterase activity"/>
    <property type="evidence" value="ECO:0007669"/>
    <property type="project" value="TreeGrafter"/>
</dbReference>
<dbReference type="PANTHER" id="PTHR43240">
    <property type="entry name" value="1,4-DIHYDROXY-2-NAPHTHOYL-COA THIOESTERASE 1"/>
    <property type="match status" value="1"/>
</dbReference>
<evidence type="ECO:0000313" key="4">
    <source>
        <dbReference type="Proteomes" id="UP000198644"/>
    </source>
</evidence>
<dbReference type="Gene3D" id="3.10.129.10">
    <property type="entry name" value="Hotdog Thioesterase"/>
    <property type="match status" value="1"/>
</dbReference>
<dbReference type="InterPro" id="IPR003736">
    <property type="entry name" value="PAAI_dom"/>
</dbReference>
<dbReference type="SUPFAM" id="SSF54637">
    <property type="entry name" value="Thioesterase/thiol ester dehydrase-isomerase"/>
    <property type="match status" value="1"/>
</dbReference>
<dbReference type="AlphaFoldDB" id="A0A1I6GRK2"/>
<dbReference type="InterPro" id="IPR006683">
    <property type="entry name" value="Thioestr_dom"/>
</dbReference>
<evidence type="ECO:0000256" key="1">
    <source>
        <dbReference type="ARBA" id="ARBA00022801"/>
    </source>
</evidence>
<keyword evidence="1" id="KW-0378">Hydrolase</keyword>
<reference evidence="3 4" key="1">
    <citation type="submission" date="2016-10" db="EMBL/GenBank/DDBJ databases">
        <authorList>
            <person name="de Groot N.N."/>
        </authorList>
    </citation>
    <scope>NUCLEOTIDE SEQUENCE [LARGE SCALE GENOMIC DNA]</scope>
    <source>
        <strain evidence="3 4">CGMCC 1.9167</strain>
    </source>
</reference>
<dbReference type="InterPro" id="IPR029069">
    <property type="entry name" value="HotDog_dom_sf"/>
</dbReference>
<gene>
    <name evidence="3" type="ORF">SAMN05216203_0396</name>
</gene>
<sequence length="150" mass="15913">MNVNDTHTDATGLEQLQALLASGKGAPIGETLKFRLTEIAEGHAVFEAEPGPHAYNPIGSVHGGFAATLLDSACGCAVHSRLRADQMYTTLELKTAYHRGMTAKTGTVRAIGSVLTMGRRTAFAEARLVDSNDRLLTSATSTLLVMDRPS</sequence>
<keyword evidence="4" id="KW-1185">Reference proteome</keyword>
<protein>
    <submittedName>
        <fullName evidence="3">Uncharacterized domain 1-containing protein</fullName>
    </submittedName>
</protein>
<dbReference type="GO" id="GO:0005829">
    <property type="term" value="C:cytosol"/>
    <property type="evidence" value="ECO:0007669"/>
    <property type="project" value="TreeGrafter"/>
</dbReference>